<dbReference type="InterPro" id="IPR029069">
    <property type="entry name" value="HotDog_dom_sf"/>
</dbReference>
<comment type="caution">
    <text evidence="2">The sequence shown here is derived from an EMBL/GenBank/DDBJ whole genome shotgun (WGS) entry which is preliminary data.</text>
</comment>
<evidence type="ECO:0000313" key="2">
    <source>
        <dbReference type="EMBL" id="MFF5289976.1"/>
    </source>
</evidence>
<organism evidence="2 3">
    <name type="scientific">Paractinoplanes globisporus</name>
    <dbReference type="NCBI Taxonomy" id="113565"/>
    <lineage>
        <taxon>Bacteria</taxon>
        <taxon>Bacillati</taxon>
        <taxon>Actinomycetota</taxon>
        <taxon>Actinomycetes</taxon>
        <taxon>Micromonosporales</taxon>
        <taxon>Micromonosporaceae</taxon>
        <taxon>Paractinoplanes</taxon>
    </lineage>
</organism>
<keyword evidence="3" id="KW-1185">Reference proteome</keyword>
<gene>
    <name evidence="2" type="ORF">ACFY35_11070</name>
</gene>
<dbReference type="EMBL" id="JBIAZU010000002">
    <property type="protein sequence ID" value="MFF5289976.1"/>
    <property type="molecule type" value="Genomic_DNA"/>
</dbReference>
<proteinExistence type="predicted"/>
<dbReference type="Proteomes" id="UP001602245">
    <property type="component" value="Unassembled WGS sequence"/>
</dbReference>
<keyword evidence="2" id="KW-0378">Hydrolase</keyword>
<accession>A0ABW6W9J1</accession>
<dbReference type="PANTHER" id="PTHR47260:SF1">
    <property type="entry name" value="UPF0644 PROTEIN PB2B4.06"/>
    <property type="match status" value="1"/>
</dbReference>
<dbReference type="RefSeq" id="WP_020511491.1">
    <property type="nucleotide sequence ID" value="NZ_JBIAZU010000002.1"/>
</dbReference>
<dbReference type="CDD" id="cd03443">
    <property type="entry name" value="PaaI_thioesterase"/>
    <property type="match status" value="1"/>
</dbReference>
<dbReference type="GO" id="GO:0016787">
    <property type="term" value="F:hydrolase activity"/>
    <property type="evidence" value="ECO:0007669"/>
    <property type="project" value="UniProtKB-KW"/>
</dbReference>
<feature type="domain" description="Thioesterase" evidence="1">
    <location>
        <begin position="116"/>
        <end position="180"/>
    </location>
</feature>
<name>A0ABW6W9J1_9ACTN</name>
<evidence type="ECO:0000313" key="3">
    <source>
        <dbReference type="Proteomes" id="UP001602245"/>
    </source>
</evidence>
<reference evidence="2 3" key="1">
    <citation type="submission" date="2024-10" db="EMBL/GenBank/DDBJ databases">
        <title>The Natural Products Discovery Center: Release of the First 8490 Sequenced Strains for Exploring Actinobacteria Biosynthetic Diversity.</title>
        <authorList>
            <person name="Kalkreuter E."/>
            <person name="Kautsar S.A."/>
            <person name="Yang D."/>
            <person name="Bader C.D."/>
            <person name="Teijaro C.N."/>
            <person name="Fluegel L."/>
            <person name="Davis C.M."/>
            <person name="Simpson J.R."/>
            <person name="Lauterbach L."/>
            <person name="Steele A.D."/>
            <person name="Gui C."/>
            <person name="Meng S."/>
            <person name="Li G."/>
            <person name="Viehrig K."/>
            <person name="Ye F."/>
            <person name="Su P."/>
            <person name="Kiefer A.F."/>
            <person name="Nichols A."/>
            <person name="Cepeda A.J."/>
            <person name="Yan W."/>
            <person name="Fan B."/>
            <person name="Jiang Y."/>
            <person name="Adhikari A."/>
            <person name="Zheng C.-J."/>
            <person name="Schuster L."/>
            <person name="Cowan T.M."/>
            <person name="Smanski M.J."/>
            <person name="Chevrette M.G."/>
            <person name="De Carvalho L.P.S."/>
            <person name="Shen B."/>
        </authorList>
    </citation>
    <scope>NUCLEOTIDE SEQUENCE [LARGE SCALE GENOMIC DNA]</scope>
    <source>
        <strain evidence="2 3">NPDC000087</strain>
    </source>
</reference>
<protein>
    <submittedName>
        <fullName evidence="2">PaaI family thioesterase</fullName>
        <ecNumber evidence="2">3.1.2.-</ecNumber>
    </submittedName>
</protein>
<dbReference type="Gene3D" id="3.10.129.10">
    <property type="entry name" value="Hotdog Thioesterase"/>
    <property type="match status" value="1"/>
</dbReference>
<evidence type="ECO:0000259" key="1">
    <source>
        <dbReference type="Pfam" id="PF03061"/>
    </source>
</evidence>
<dbReference type="InterPro" id="IPR052061">
    <property type="entry name" value="PTE-AB_protein"/>
</dbReference>
<sequence length="214" mass="22265">MLVLVEDTKAPRRAAITELGDALRVLVEHATTTEASTDDLLRAAAEIREVTALLGERVRGRSTLPSADDLLGGVRMYNPVTGGGSALAPPLRIEVVAGTAIGRCTLGLAFEGPPTFAHGGVSAMLLDQILGHAVVASGNPGMTVRLDTSYRAPVPLLTPLRLTAEVREVDGRRVTATGSIATEAEPGTVLVTAVGTFVGLRAEQSRRLFGHVVG</sequence>
<dbReference type="SUPFAM" id="SSF54637">
    <property type="entry name" value="Thioesterase/thiol ester dehydrase-isomerase"/>
    <property type="match status" value="1"/>
</dbReference>
<dbReference type="Pfam" id="PF03061">
    <property type="entry name" value="4HBT"/>
    <property type="match status" value="1"/>
</dbReference>
<dbReference type="EC" id="3.1.2.-" evidence="2"/>
<dbReference type="PANTHER" id="PTHR47260">
    <property type="entry name" value="UPF0644 PROTEIN PB2B4.06"/>
    <property type="match status" value="1"/>
</dbReference>
<dbReference type="InterPro" id="IPR006683">
    <property type="entry name" value="Thioestr_dom"/>
</dbReference>